<feature type="region of interest" description="Disordered" evidence="1">
    <location>
        <begin position="271"/>
        <end position="303"/>
    </location>
</feature>
<evidence type="ECO:0000256" key="2">
    <source>
        <dbReference type="SAM" id="SignalP"/>
    </source>
</evidence>
<feature type="compositionally biased region" description="Low complexity" evidence="1">
    <location>
        <begin position="743"/>
        <end position="761"/>
    </location>
</feature>
<feature type="signal peptide" evidence="2">
    <location>
        <begin position="1"/>
        <end position="18"/>
    </location>
</feature>
<feature type="compositionally biased region" description="Pro residues" evidence="1">
    <location>
        <begin position="1315"/>
        <end position="1325"/>
    </location>
</feature>
<organism evidence="3 5">
    <name type="scientific">Phytophthora infestans</name>
    <name type="common">Potato late blight agent</name>
    <name type="synonym">Botrytis infestans</name>
    <dbReference type="NCBI Taxonomy" id="4787"/>
    <lineage>
        <taxon>Eukaryota</taxon>
        <taxon>Sar</taxon>
        <taxon>Stramenopiles</taxon>
        <taxon>Oomycota</taxon>
        <taxon>Peronosporomycetes</taxon>
        <taxon>Peronosporales</taxon>
        <taxon>Peronosporaceae</taxon>
        <taxon>Phytophthora</taxon>
    </lineage>
</organism>
<evidence type="ECO:0000313" key="5">
    <source>
        <dbReference type="Proteomes" id="UP000602510"/>
    </source>
</evidence>
<reference evidence="3" key="1">
    <citation type="submission" date="2020-04" db="EMBL/GenBank/DDBJ databases">
        <title>Hybrid Assembly of Korean Phytophthora infestans isolates.</title>
        <authorList>
            <person name="Prokchorchik M."/>
            <person name="Lee Y."/>
            <person name="Seo J."/>
            <person name="Cho J.-H."/>
            <person name="Park Y.-E."/>
            <person name="Jang D.-C."/>
            <person name="Im J.-S."/>
            <person name="Choi J.-G."/>
            <person name="Park H.-J."/>
            <person name="Lee G.-B."/>
            <person name="Lee Y.-G."/>
            <person name="Hong S.-Y."/>
            <person name="Cho K."/>
            <person name="Sohn K.H."/>
        </authorList>
    </citation>
    <scope>NUCLEOTIDE SEQUENCE</scope>
    <source>
        <strain evidence="3">KR_1_A1</strain>
        <strain evidence="4">KR_2_A2</strain>
    </source>
</reference>
<sequence>MLAILVLLLVLSSTQSNARVVMPDIGGMIHPPTSSISRHVQFGDLGSAFPTAYEFVAPSADSIVCNDARLCLQLKISSAFETDPFFLHQYDSNHPVVSATFDTHQPFDILPLIRGGSDDTTWWFQSNATTTGPVIDLLLRLRQRSQRLSARDQLLVVIRVRLENARTITSSFEAYGLYGNQRVTHTTRRVDGNTVRVTLSIAKNAAKRDVVPLDAYPLVTTSLPDTYASSTGSSCDACDGYLDTCRDSELCQTTVLPCLITQLKHLSNEESGNFDRGVGGGRGSGEVEAREAESISGSAEATEANESDLLEPLATCVADLPISLWSPIRDALACFAVSACPLGHGNSTDDSPTIFRLTNGTQRFLVTPTTSGTDNVDLKIVKRDIRASVTNVETFTYSASASYLGNFIRSFVLSQAARVSVLVEPDHTDATTLQLTLTYTDALLLHTLSFYTATGQFIASEKSPPKGVLAFPASSSRPALNTLLDKLQTRVKTEDSHSWVLAADCVSCSSQLLGCPTEAITNGTCTYNAAVSSFGQCLRHELPPSRYEAMLTGNTAQRPVRSEITRCIKTTSSTTDQLAILHASSSLACFSTTRCPFGPMASVQDTRMTVLETTSYIQILRISSSVATATIKIKYSVGEVLVATTSPVPLTSSEDQIGRQINDTLYFLTGIVVGGVSSRSTNDGSERTIEIIYHHVFLPTFAMEAVINDNSLKPDAIKQVVMEGGSSHLRVVPRDNVKIFQGTSTPSTPSSDPTSSSSTPYSRLEGLLATDSCRRCQTALARCQTDSTDCLMSSKNQILPLFRGSMPAAQGNANDSTRLEIDLAKALRLLPFSAITLLAWQKFTAQLVCLAQSSCETGYANAATSKPSFLNVGKIAVIYRVCTFADTKWRVTVHDTEYIYSPTSTSDSMDVAIPAFQRWIEELTVKVPFGVMVRAGSWDGTAISGAATFDVKLYGGFDSITGRYTMLAPALIPVFEVVGGTESGGVDNIQHAGATYSMWDVKLWSSIGQTPKYDKFLDILEVGLGAATAPTPSSTVASPTQTISSTDSCRKCSSALARCQSDPGCLSLTRDSLVPLLTSSQNGPPISVGTTIVDDYGTAAFRGDFYPQMVLLRYRAPYTPTAWDLLAGEFFCLSYGSCDMEYSDVYVDNTLDHVPMNLELVRSSVNVELRTFASTEWDVQINDAPFSYKPNAAVATSIEDSSLQFQKWLQVLDSDDSVKLEIQVADRVVDSETKTAKLSLRLFGSFDDDFYQYLMVSPAMIPNFLVVGGTADTTDHSTRAEANVTFPSLVISSTRQKPQYSKMLRMLSEGIDAPSPSPAPAPTPTPASISRSMSPDDTCRQCEDSIALCRDNSDCVESSRDRLVPLLRGVEMTVSSHAENDYGSARVASNLTAALLTPNTFLTRRGWDLFANELACFATSCDLEYADVVSPFLDLHIPTSLNIAEQKGIVSLRTYADTTWNMRLNNEWLSYSPDSSDPMTIYDAAAALYDWIEAQLTQSPYDLVVERDQPKIDSGSGAATMRMGFHGLPAAYGELVAPPWLIPRFEATGGTTGGGDTGLPVAEDNVTPWEIALVSRSQRPQYGKFLDLLAFGLTSPS</sequence>
<dbReference type="EMBL" id="WSZM01000252">
    <property type="protein sequence ID" value="KAF4037047.1"/>
    <property type="molecule type" value="Genomic_DNA"/>
</dbReference>
<gene>
    <name evidence="3" type="ORF">GN244_ATG10897</name>
    <name evidence="4" type="ORF">GN958_ATG18768</name>
</gene>
<name>A0A833S0G1_PHYIN</name>
<dbReference type="Proteomes" id="UP000704712">
    <property type="component" value="Unassembled WGS sequence"/>
</dbReference>
<feature type="chain" id="PRO_5036417707" description="Secreted protein" evidence="2">
    <location>
        <begin position="19"/>
        <end position="1597"/>
    </location>
</feature>
<evidence type="ECO:0000313" key="3">
    <source>
        <dbReference type="EMBL" id="KAF4037047.1"/>
    </source>
</evidence>
<evidence type="ECO:0000313" key="4">
    <source>
        <dbReference type="EMBL" id="KAF4132047.1"/>
    </source>
</evidence>
<evidence type="ECO:0000256" key="1">
    <source>
        <dbReference type="SAM" id="MobiDB-lite"/>
    </source>
</evidence>
<keyword evidence="2" id="KW-0732">Signal</keyword>
<feature type="region of interest" description="Disordered" evidence="1">
    <location>
        <begin position="740"/>
        <end position="761"/>
    </location>
</feature>
<evidence type="ECO:0008006" key="6">
    <source>
        <dbReference type="Google" id="ProtNLM"/>
    </source>
</evidence>
<feature type="region of interest" description="Disordered" evidence="1">
    <location>
        <begin position="1310"/>
        <end position="1335"/>
    </location>
</feature>
<comment type="caution">
    <text evidence="3">The sequence shown here is derived from an EMBL/GenBank/DDBJ whole genome shotgun (WGS) entry which is preliminary data.</text>
</comment>
<dbReference type="EMBL" id="JAACNO010002629">
    <property type="protein sequence ID" value="KAF4132047.1"/>
    <property type="molecule type" value="Genomic_DNA"/>
</dbReference>
<keyword evidence="5" id="KW-1185">Reference proteome</keyword>
<protein>
    <recommendedName>
        <fullName evidence="6">Secreted protein</fullName>
    </recommendedName>
</protein>
<accession>A0A833S0G1</accession>
<proteinExistence type="predicted"/>
<dbReference type="Proteomes" id="UP000602510">
    <property type="component" value="Unassembled WGS sequence"/>
</dbReference>